<evidence type="ECO:0000313" key="2">
    <source>
        <dbReference type="EMBL" id="SVE00164.1"/>
    </source>
</evidence>
<dbReference type="SUPFAM" id="SSF53756">
    <property type="entry name" value="UDP-Glycosyltransferase/glycogen phosphorylase"/>
    <property type="match status" value="1"/>
</dbReference>
<protein>
    <recommendedName>
        <fullName evidence="1">Glycosyl transferase family 1 domain-containing protein</fullName>
    </recommendedName>
</protein>
<dbReference type="Gene3D" id="3.40.50.2000">
    <property type="entry name" value="Glycogen Phosphorylase B"/>
    <property type="match status" value="2"/>
</dbReference>
<accession>A0A382ZXC7</accession>
<sequence length="242" mass="27551">RTFLANGIIAQNSDMIDDFFYNNRKAELIPMGIDINEYKKQKINSRVLEKWNINSGTRVIMSIANLVPVKGIKILIKAFEGLYIDYTNWALMIVGNDTGNYAMELKGYLANKPDLKERVIFTGVQKNVRELLNIAEIYVQPTLNIGRKEGGPVATLEAMANGKIIIGSNISGIRDQLLDQFPHHLFTAGNITELKQKLDQFMASDKNTNERIGNNFINYVKETFNISIQKRKSELFYQNLIQ</sequence>
<name>A0A382ZXC7_9ZZZZ</name>
<evidence type="ECO:0000259" key="1">
    <source>
        <dbReference type="Pfam" id="PF00534"/>
    </source>
</evidence>
<feature type="non-terminal residue" evidence="2">
    <location>
        <position position="1"/>
    </location>
</feature>
<dbReference type="PANTHER" id="PTHR12526">
    <property type="entry name" value="GLYCOSYLTRANSFERASE"/>
    <property type="match status" value="1"/>
</dbReference>
<dbReference type="GO" id="GO:0016757">
    <property type="term" value="F:glycosyltransferase activity"/>
    <property type="evidence" value="ECO:0007669"/>
    <property type="project" value="InterPro"/>
</dbReference>
<organism evidence="2">
    <name type="scientific">marine metagenome</name>
    <dbReference type="NCBI Taxonomy" id="408172"/>
    <lineage>
        <taxon>unclassified sequences</taxon>
        <taxon>metagenomes</taxon>
        <taxon>ecological metagenomes</taxon>
    </lineage>
</organism>
<gene>
    <name evidence="2" type="ORF">METZ01_LOCUS453018</name>
</gene>
<proteinExistence type="predicted"/>
<dbReference type="EMBL" id="UINC01187439">
    <property type="protein sequence ID" value="SVE00164.1"/>
    <property type="molecule type" value="Genomic_DNA"/>
</dbReference>
<dbReference type="InterPro" id="IPR001296">
    <property type="entry name" value="Glyco_trans_1"/>
</dbReference>
<reference evidence="2" key="1">
    <citation type="submission" date="2018-05" db="EMBL/GenBank/DDBJ databases">
        <authorList>
            <person name="Lanie J.A."/>
            <person name="Ng W.-L."/>
            <person name="Kazmierczak K.M."/>
            <person name="Andrzejewski T.M."/>
            <person name="Davidsen T.M."/>
            <person name="Wayne K.J."/>
            <person name="Tettelin H."/>
            <person name="Glass J.I."/>
            <person name="Rusch D."/>
            <person name="Podicherti R."/>
            <person name="Tsui H.-C.T."/>
            <person name="Winkler M.E."/>
        </authorList>
    </citation>
    <scope>NUCLEOTIDE SEQUENCE</scope>
</reference>
<dbReference type="Pfam" id="PF00534">
    <property type="entry name" value="Glycos_transf_1"/>
    <property type="match status" value="1"/>
</dbReference>
<feature type="domain" description="Glycosyl transferase family 1" evidence="1">
    <location>
        <begin position="49"/>
        <end position="215"/>
    </location>
</feature>
<dbReference type="AlphaFoldDB" id="A0A382ZXC7"/>